<dbReference type="Proteomes" id="UP000521943">
    <property type="component" value="Unassembled WGS sequence"/>
</dbReference>
<proteinExistence type="predicted"/>
<evidence type="ECO:0000256" key="1">
    <source>
        <dbReference type="SAM" id="SignalP"/>
    </source>
</evidence>
<keyword evidence="3" id="KW-1185">Reference proteome</keyword>
<feature type="chain" id="PRO_5034348866" description="Secreted protein" evidence="1">
    <location>
        <begin position="22"/>
        <end position="111"/>
    </location>
</feature>
<accession>A0A8H6H6Q5</accession>
<evidence type="ECO:0008006" key="4">
    <source>
        <dbReference type="Google" id="ProtNLM"/>
    </source>
</evidence>
<evidence type="ECO:0000313" key="2">
    <source>
        <dbReference type="EMBL" id="KAF6741429.1"/>
    </source>
</evidence>
<organism evidence="2 3">
    <name type="scientific">Ephemerocybe angulata</name>
    <dbReference type="NCBI Taxonomy" id="980116"/>
    <lineage>
        <taxon>Eukaryota</taxon>
        <taxon>Fungi</taxon>
        <taxon>Dikarya</taxon>
        <taxon>Basidiomycota</taxon>
        <taxon>Agaricomycotina</taxon>
        <taxon>Agaricomycetes</taxon>
        <taxon>Agaricomycetidae</taxon>
        <taxon>Agaricales</taxon>
        <taxon>Agaricineae</taxon>
        <taxon>Psathyrellaceae</taxon>
        <taxon>Ephemerocybe</taxon>
    </lineage>
</organism>
<sequence>MCVLTFCLCCMVFGLHPRMRSVQEEGGRGGRRGYSNGRPTVGLRDGHGHVIRKTLDEMNVRSLSAACFFLAFQHTSLAIEGLGVKSIHSLFPRRKSPKVPSIFYAALVDTR</sequence>
<dbReference type="AlphaFoldDB" id="A0A8H6H6Q5"/>
<gene>
    <name evidence="2" type="ORF">DFP72DRAFT_944243</name>
</gene>
<reference evidence="2 3" key="1">
    <citation type="submission" date="2020-07" db="EMBL/GenBank/DDBJ databases">
        <title>Comparative genomics of pyrophilous fungi reveals a link between fire events and developmental genes.</title>
        <authorList>
            <consortium name="DOE Joint Genome Institute"/>
            <person name="Steindorff A.S."/>
            <person name="Carver A."/>
            <person name="Calhoun S."/>
            <person name="Stillman K."/>
            <person name="Liu H."/>
            <person name="Lipzen A."/>
            <person name="Pangilinan J."/>
            <person name="Labutti K."/>
            <person name="Bruns T.D."/>
            <person name="Grigoriev I.V."/>
        </authorList>
    </citation>
    <scope>NUCLEOTIDE SEQUENCE [LARGE SCALE GENOMIC DNA]</scope>
    <source>
        <strain evidence="2 3">CBS 144469</strain>
    </source>
</reference>
<evidence type="ECO:0000313" key="3">
    <source>
        <dbReference type="Proteomes" id="UP000521943"/>
    </source>
</evidence>
<keyword evidence="1" id="KW-0732">Signal</keyword>
<comment type="caution">
    <text evidence="2">The sequence shown here is derived from an EMBL/GenBank/DDBJ whole genome shotgun (WGS) entry which is preliminary data.</text>
</comment>
<dbReference type="EMBL" id="JACGCI010000246">
    <property type="protein sequence ID" value="KAF6741429.1"/>
    <property type="molecule type" value="Genomic_DNA"/>
</dbReference>
<name>A0A8H6H6Q5_9AGAR</name>
<feature type="signal peptide" evidence="1">
    <location>
        <begin position="1"/>
        <end position="21"/>
    </location>
</feature>
<protein>
    <recommendedName>
        <fullName evidence="4">Secreted protein</fullName>
    </recommendedName>
</protein>